<sequence length="82" mass="9221">MLSCPVSSPRCCFVSLPHASKANPNQTRSNPSLSIHYSVLQIDLSPLCKNEPQREREGRGTKALCRHMLLFLVTLFALRIQL</sequence>
<name>A0AAE1IXX4_9FABA</name>
<organism evidence="1 2">
    <name type="scientific">Acacia crassicarpa</name>
    <name type="common">northern wattle</name>
    <dbReference type="NCBI Taxonomy" id="499986"/>
    <lineage>
        <taxon>Eukaryota</taxon>
        <taxon>Viridiplantae</taxon>
        <taxon>Streptophyta</taxon>
        <taxon>Embryophyta</taxon>
        <taxon>Tracheophyta</taxon>
        <taxon>Spermatophyta</taxon>
        <taxon>Magnoliopsida</taxon>
        <taxon>eudicotyledons</taxon>
        <taxon>Gunneridae</taxon>
        <taxon>Pentapetalae</taxon>
        <taxon>rosids</taxon>
        <taxon>fabids</taxon>
        <taxon>Fabales</taxon>
        <taxon>Fabaceae</taxon>
        <taxon>Caesalpinioideae</taxon>
        <taxon>mimosoid clade</taxon>
        <taxon>Acacieae</taxon>
        <taxon>Acacia</taxon>
    </lineage>
</organism>
<protein>
    <submittedName>
        <fullName evidence="1">Uncharacterized protein</fullName>
    </submittedName>
</protein>
<accession>A0AAE1IXX4</accession>
<evidence type="ECO:0000313" key="1">
    <source>
        <dbReference type="EMBL" id="KAK4258418.1"/>
    </source>
</evidence>
<dbReference type="Proteomes" id="UP001293593">
    <property type="component" value="Unassembled WGS sequence"/>
</dbReference>
<reference evidence="1" key="1">
    <citation type="submission" date="2023-10" db="EMBL/GenBank/DDBJ databases">
        <title>Chromosome-level genome of the transformable northern wattle, Acacia crassicarpa.</title>
        <authorList>
            <person name="Massaro I."/>
            <person name="Sinha N.R."/>
            <person name="Poethig S."/>
            <person name="Leichty A.R."/>
        </authorList>
    </citation>
    <scope>NUCLEOTIDE SEQUENCE</scope>
    <source>
        <strain evidence="1">Acra3RX</strain>
        <tissue evidence="1">Leaf</tissue>
    </source>
</reference>
<dbReference type="EMBL" id="JAWXYG010000012">
    <property type="protein sequence ID" value="KAK4258418.1"/>
    <property type="molecule type" value="Genomic_DNA"/>
</dbReference>
<keyword evidence="2" id="KW-1185">Reference proteome</keyword>
<gene>
    <name evidence="1" type="ORF">QN277_007872</name>
</gene>
<evidence type="ECO:0000313" key="2">
    <source>
        <dbReference type="Proteomes" id="UP001293593"/>
    </source>
</evidence>
<proteinExistence type="predicted"/>
<comment type="caution">
    <text evidence="1">The sequence shown here is derived from an EMBL/GenBank/DDBJ whole genome shotgun (WGS) entry which is preliminary data.</text>
</comment>
<dbReference type="AlphaFoldDB" id="A0AAE1IXX4"/>